<evidence type="ECO:0000313" key="2">
    <source>
        <dbReference type="EMBL" id="GAA3950387.1"/>
    </source>
</evidence>
<gene>
    <name evidence="2" type="ORF">GCM10022246_01140</name>
</gene>
<comment type="caution">
    <text evidence="2">The sequence shown here is derived from an EMBL/GenBank/DDBJ whole genome shotgun (WGS) entry which is preliminary data.</text>
</comment>
<feature type="domain" description="Signal transduction histidine kinase internal region" evidence="1">
    <location>
        <begin position="17"/>
        <end position="94"/>
    </location>
</feature>
<dbReference type="PANTHER" id="PTHR34220">
    <property type="entry name" value="SENSOR HISTIDINE KINASE YPDA"/>
    <property type="match status" value="1"/>
</dbReference>
<dbReference type="InterPro" id="IPR050640">
    <property type="entry name" value="Bact_2-comp_sensor_kinase"/>
</dbReference>
<keyword evidence="3" id="KW-1185">Reference proteome</keyword>
<accession>A0ABP7NMU6</accession>
<name>A0ABP7NMU6_9SPHI</name>
<reference evidence="3" key="1">
    <citation type="journal article" date="2019" name="Int. J. Syst. Evol. Microbiol.">
        <title>The Global Catalogue of Microorganisms (GCM) 10K type strain sequencing project: providing services to taxonomists for standard genome sequencing and annotation.</title>
        <authorList>
            <consortium name="The Broad Institute Genomics Platform"/>
            <consortium name="The Broad Institute Genome Sequencing Center for Infectious Disease"/>
            <person name="Wu L."/>
            <person name="Ma J."/>
        </authorList>
    </citation>
    <scope>NUCLEOTIDE SEQUENCE [LARGE SCALE GENOMIC DNA]</scope>
    <source>
        <strain evidence="3">JCM 17338</strain>
    </source>
</reference>
<organism evidence="2 3">
    <name type="scientific">Pedobacter ginsengiterrae</name>
    <dbReference type="NCBI Taxonomy" id="871696"/>
    <lineage>
        <taxon>Bacteria</taxon>
        <taxon>Pseudomonadati</taxon>
        <taxon>Bacteroidota</taxon>
        <taxon>Sphingobacteriia</taxon>
        <taxon>Sphingobacteriales</taxon>
        <taxon>Sphingobacteriaceae</taxon>
        <taxon>Pedobacter</taxon>
    </lineage>
</organism>
<dbReference type="EMBL" id="BAABAK010000001">
    <property type="protein sequence ID" value="GAA3950387.1"/>
    <property type="molecule type" value="Genomic_DNA"/>
</dbReference>
<protein>
    <recommendedName>
        <fullName evidence="1">Signal transduction histidine kinase internal region domain-containing protein</fullName>
    </recommendedName>
</protein>
<dbReference type="InterPro" id="IPR010559">
    <property type="entry name" value="Sig_transdc_His_kin_internal"/>
</dbReference>
<sequence length="157" mass="18178">MLKQKETEVKLSHATNAYLKAQINPHLLFNTLSAIYTDIHIISPRTAEAVMTLSDVMRFSVNCENTDDLILLGEEIDQVENLIKLHKTRFDDELNISFRYEQKIRAVKFVPLILLTLSENVFKHGIYTDRNHPAVISLSLKEEKLTLTSWNLINRKK</sequence>
<evidence type="ECO:0000313" key="3">
    <source>
        <dbReference type="Proteomes" id="UP001501081"/>
    </source>
</evidence>
<dbReference type="PANTHER" id="PTHR34220:SF7">
    <property type="entry name" value="SENSOR HISTIDINE KINASE YPDA"/>
    <property type="match status" value="1"/>
</dbReference>
<proteinExistence type="predicted"/>
<evidence type="ECO:0000259" key="1">
    <source>
        <dbReference type="Pfam" id="PF06580"/>
    </source>
</evidence>
<dbReference type="Proteomes" id="UP001501081">
    <property type="component" value="Unassembled WGS sequence"/>
</dbReference>
<dbReference type="Pfam" id="PF06580">
    <property type="entry name" value="His_kinase"/>
    <property type="match status" value="1"/>
</dbReference>